<dbReference type="CDD" id="cd07857">
    <property type="entry name" value="STKc_MPK1"/>
    <property type="match status" value="1"/>
</dbReference>
<dbReference type="Proteomes" id="UP000053424">
    <property type="component" value="Unassembled WGS sequence"/>
</dbReference>
<gene>
    <name evidence="10" type="ORF">M413DRAFT_17276</name>
</gene>
<evidence type="ECO:0000256" key="3">
    <source>
        <dbReference type="ARBA" id="ARBA00022741"/>
    </source>
</evidence>
<dbReference type="PROSITE" id="PS00107">
    <property type="entry name" value="PROTEIN_KINASE_ATP"/>
    <property type="match status" value="1"/>
</dbReference>
<sequence length="417" mass="46981">MQRHSFTALNSTFVVDSEYHFVKELGQGAYGCVVAARHRRSGEGCAIKKITNINTHRLLHHFRGHKNITCLYDMDIVFQPSGNFDEVYLYEELMEADLHAIIRSGQPLTDAHFQSFIYQTLCGLKYIHSANVLHRDLKPGNLLVNADCELKICDFGLARGYTPGGGFMTEYVATRWYRAPEIMLSFANYSTAIDVWSVGCILAELLGGKPIYKGRDYVDQLNQILHYLGTPSEDTLRRVGSPRAQEYIRSLPIKPRVPFSTLFPQANPLAIDLLSQMLCFDPAKRMSCEQALNHPYLQVWHDPADEPVCDSKFDFGFEEEDSIDGMKRLIIAEVNSFRAEVRAQARAAGQIRRQESLPIPSRDEILSSPVQEYGPHHGATSSFTAVSTAERPPSPIMDDPSEELERELASTHIGGRR</sequence>
<feature type="binding site" evidence="6">
    <location>
        <position position="49"/>
    </location>
    <ligand>
        <name>ATP</name>
        <dbReference type="ChEBI" id="CHEBI:30616"/>
    </ligand>
</feature>
<evidence type="ECO:0000256" key="5">
    <source>
        <dbReference type="ARBA" id="ARBA00022840"/>
    </source>
</evidence>
<dbReference type="InterPro" id="IPR050117">
    <property type="entry name" value="MAPK"/>
</dbReference>
<evidence type="ECO:0000256" key="1">
    <source>
        <dbReference type="ARBA" id="ARBA00022527"/>
    </source>
</evidence>
<keyword evidence="11" id="KW-1185">Reference proteome</keyword>
<evidence type="ECO:0000256" key="6">
    <source>
        <dbReference type="PROSITE-ProRule" id="PRU10141"/>
    </source>
</evidence>
<evidence type="ECO:0000256" key="4">
    <source>
        <dbReference type="ARBA" id="ARBA00022777"/>
    </source>
</evidence>
<dbReference type="PROSITE" id="PS50011">
    <property type="entry name" value="PROTEIN_KINASE_DOM"/>
    <property type="match status" value="1"/>
</dbReference>
<dbReference type="InterPro" id="IPR017441">
    <property type="entry name" value="Protein_kinase_ATP_BS"/>
</dbReference>
<dbReference type="InterPro" id="IPR011009">
    <property type="entry name" value="Kinase-like_dom_sf"/>
</dbReference>
<dbReference type="FunFam" id="1.10.510.10:FF:000013">
    <property type="entry name" value="Mitogen-activated protein kinase"/>
    <property type="match status" value="1"/>
</dbReference>
<keyword evidence="2" id="KW-0808">Transferase</keyword>
<evidence type="ECO:0000313" key="10">
    <source>
        <dbReference type="EMBL" id="KIM45201.1"/>
    </source>
</evidence>
<name>A0A0C3CN54_HEBCY</name>
<dbReference type="GO" id="GO:0005524">
    <property type="term" value="F:ATP binding"/>
    <property type="evidence" value="ECO:0007669"/>
    <property type="project" value="UniProtKB-UniRule"/>
</dbReference>
<proteinExistence type="inferred from homology"/>
<evidence type="ECO:0000256" key="2">
    <source>
        <dbReference type="ARBA" id="ARBA00022679"/>
    </source>
</evidence>
<dbReference type="SUPFAM" id="SSF56112">
    <property type="entry name" value="Protein kinase-like (PK-like)"/>
    <property type="match status" value="1"/>
</dbReference>
<dbReference type="Gene3D" id="1.10.510.10">
    <property type="entry name" value="Transferase(Phosphotransferase) domain 1"/>
    <property type="match status" value="1"/>
</dbReference>
<keyword evidence="3 6" id="KW-0547">Nucleotide-binding</keyword>
<feature type="region of interest" description="Disordered" evidence="8">
    <location>
        <begin position="368"/>
        <end position="417"/>
    </location>
</feature>
<dbReference type="STRING" id="686832.A0A0C3CN54"/>
<protein>
    <recommendedName>
        <fullName evidence="9">Protein kinase domain-containing protein</fullName>
    </recommendedName>
</protein>
<keyword evidence="5 6" id="KW-0067">ATP-binding</keyword>
<feature type="domain" description="Protein kinase" evidence="9">
    <location>
        <begin position="19"/>
        <end position="297"/>
    </location>
</feature>
<accession>A0A0C3CN54</accession>
<evidence type="ECO:0000259" key="9">
    <source>
        <dbReference type="PROSITE" id="PS50011"/>
    </source>
</evidence>
<dbReference type="PROSITE" id="PS00108">
    <property type="entry name" value="PROTEIN_KINASE_ST"/>
    <property type="match status" value="1"/>
</dbReference>
<dbReference type="PANTHER" id="PTHR24055">
    <property type="entry name" value="MITOGEN-ACTIVATED PROTEIN KINASE"/>
    <property type="match status" value="1"/>
</dbReference>
<evidence type="ECO:0000256" key="8">
    <source>
        <dbReference type="SAM" id="MobiDB-lite"/>
    </source>
</evidence>
<reference evidence="10 11" key="1">
    <citation type="submission" date="2014-04" db="EMBL/GenBank/DDBJ databases">
        <authorList>
            <consortium name="DOE Joint Genome Institute"/>
            <person name="Kuo A."/>
            <person name="Gay G."/>
            <person name="Dore J."/>
            <person name="Kohler A."/>
            <person name="Nagy L.G."/>
            <person name="Floudas D."/>
            <person name="Copeland A."/>
            <person name="Barry K.W."/>
            <person name="Cichocki N."/>
            <person name="Veneault-Fourrey C."/>
            <person name="LaButti K."/>
            <person name="Lindquist E.A."/>
            <person name="Lipzen A."/>
            <person name="Lundell T."/>
            <person name="Morin E."/>
            <person name="Murat C."/>
            <person name="Sun H."/>
            <person name="Tunlid A."/>
            <person name="Henrissat B."/>
            <person name="Grigoriev I.V."/>
            <person name="Hibbett D.S."/>
            <person name="Martin F."/>
            <person name="Nordberg H.P."/>
            <person name="Cantor M.N."/>
            <person name="Hua S.X."/>
        </authorList>
    </citation>
    <scope>NUCLEOTIDE SEQUENCE [LARGE SCALE GENOMIC DNA]</scope>
    <source>
        <strain evidence="11">h7</strain>
    </source>
</reference>
<organism evidence="10 11">
    <name type="scientific">Hebeloma cylindrosporum</name>
    <dbReference type="NCBI Taxonomy" id="76867"/>
    <lineage>
        <taxon>Eukaryota</taxon>
        <taxon>Fungi</taxon>
        <taxon>Dikarya</taxon>
        <taxon>Basidiomycota</taxon>
        <taxon>Agaricomycotina</taxon>
        <taxon>Agaricomycetes</taxon>
        <taxon>Agaricomycetidae</taxon>
        <taxon>Agaricales</taxon>
        <taxon>Agaricineae</taxon>
        <taxon>Hymenogastraceae</taxon>
        <taxon>Hebeloma</taxon>
    </lineage>
</organism>
<dbReference type="InterPro" id="IPR000719">
    <property type="entry name" value="Prot_kinase_dom"/>
</dbReference>
<dbReference type="EMBL" id="KN831772">
    <property type="protein sequence ID" value="KIM45201.1"/>
    <property type="molecule type" value="Genomic_DNA"/>
</dbReference>
<evidence type="ECO:0000256" key="7">
    <source>
        <dbReference type="RuleBase" id="RU000304"/>
    </source>
</evidence>
<comment type="similarity">
    <text evidence="7">Belongs to the protein kinase superfamily.</text>
</comment>
<dbReference type="GO" id="GO:0004674">
    <property type="term" value="F:protein serine/threonine kinase activity"/>
    <property type="evidence" value="ECO:0007669"/>
    <property type="project" value="UniProtKB-KW"/>
</dbReference>
<dbReference type="OrthoDB" id="192887at2759"/>
<dbReference type="Gene3D" id="3.30.200.20">
    <property type="entry name" value="Phosphorylase Kinase, domain 1"/>
    <property type="match status" value="1"/>
</dbReference>
<dbReference type="SMART" id="SM00220">
    <property type="entry name" value="S_TKc"/>
    <property type="match status" value="1"/>
</dbReference>
<dbReference type="AlphaFoldDB" id="A0A0C3CN54"/>
<keyword evidence="4" id="KW-0418">Kinase</keyword>
<evidence type="ECO:0000313" key="11">
    <source>
        <dbReference type="Proteomes" id="UP000053424"/>
    </source>
</evidence>
<dbReference type="Pfam" id="PF00069">
    <property type="entry name" value="Pkinase"/>
    <property type="match status" value="1"/>
</dbReference>
<dbReference type="InterPro" id="IPR008271">
    <property type="entry name" value="Ser/Thr_kinase_AS"/>
</dbReference>
<keyword evidence="1 7" id="KW-0723">Serine/threonine-protein kinase</keyword>
<reference evidence="11" key="2">
    <citation type="submission" date="2015-01" db="EMBL/GenBank/DDBJ databases">
        <title>Evolutionary Origins and Diversification of the Mycorrhizal Mutualists.</title>
        <authorList>
            <consortium name="DOE Joint Genome Institute"/>
            <consortium name="Mycorrhizal Genomics Consortium"/>
            <person name="Kohler A."/>
            <person name="Kuo A."/>
            <person name="Nagy L.G."/>
            <person name="Floudas D."/>
            <person name="Copeland A."/>
            <person name="Barry K.W."/>
            <person name="Cichocki N."/>
            <person name="Veneault-Fourrey C."/>
            <person name="LaButti K."/>
            <person name="Lindquist E.A."/>
            <person name="Lipzen A."/>
            <person name="Lundell T."/>
            <person name="Morin E."/>
            <person name="Murat C."/>
            <person name="Riley R."/>
            <person name="Ohm R."/>
            <person name="Sun H."/>
            <person name="Tunlid A."/>
            <person name="Henrissat B."/>
            <person name="Grigoriev I.V."/>
            <person name="Hibbett D.S."/>
            <person name="Martin F."/>
        </authorList>
    </citation>
    <scope>NUCLEOTIDE SEQUENCE [LARGE SCALE GENOMIC DNA]</scope>
    <source>
        <strain evidence="11">h7</strain>
    </source>
</reference>
<dbReference type="HOGENOM" id="CLU_000288_181_1_1"/>